<evidence type="ECO:0000313" key="2">
    <source>
        <dbReference type="Proteomes" id="UP000765509"/>
    </source>
</evidence>
<dbReference type="Proteomes" id="UP000765509">
    <property type="component" value="Unassembled WGS sequence"/>
</dbReference>
<gene>
    <name evidence="1" type="ORF">O181_080226</name>
</gene>
<sequence>MRTPSNQPKPKANQTKLLSKRSPHQLLFFETHEGFLKTKAAFFTQITILWGLTDENAIPQTPDPELLQEFHWQFSQDSEFESVASNTSAESLIKPQEIIELKKLHIGHKKIGFAIVHISEFFIQYTNAIRAILGSQIWCPDLKNTPYSLYNKACQISAIITSQQISSGGEYEYMSADLSYCNDLVFLQKA</sequence>
<dbReference type="OrthoDB" id="3056461at2759"/>
<name>A0A9Q3FHT6_9BASI</name>
<dbReference type="EMBL" id="AVOT02045156">
    <property type="protein sequence ID" value="MBW0540511.1"/>
    <property type="molecule type" value="Genomic_DNA"/>
</dbReference>
<keyword evidence="2" id="KW-1185">Reference proteome</keyword>
<evidence type="ECO:0000313" key="1">
    <source>
        <dbReference type="EMBL" id="MBW0540511.1"/>
    </source>
</evidence>
<reference evidence="1" key="1">
    <citation type="submission" date="2021-03" db="EMBL/GenBank/DDBJ databases">
        <title>Draft genome sequence of rust myrtle Austropuccinia psidii MF-1, a brazilian biotype.</title>
        <authorList>
            <person name="Quecine M.C."/>
            <person name="Pachon D.M.R."/>
            <person name="Bonatelli M.L."/>
            <person name="Correr F.H."/>
            <person name="Franceschini L.M."/>
            <person name="Leite T.F."/>
            <person name="Margarido G.R.A."/>
            <person name="Almeida C.A."/>
            <person name="Ferrarezi J.A."/>
            <person name="Labate C.A."/>
        </authorList>
    </citation>
    <scope>NUCLEOTIDE SEQUENCE</scope>
    <source>
        <strain evidence="1">MF-1</strain>
    </source>
</reference>
<protein>
    <submittedName>
        <fullName evidence="1">Uncharacterized protein</fullName>
    </submittedName>
</protein>
<dbReference type="AlphaFoldDB" id="A0A9Q3FHT6"/>
<comment type="caution">
    <text evidence="1">The sequence shown here is derived from an EMBL/GenBank/DDBJ whole genome shotgun (WGS) entry which is preliminary data.</text>
</comment>
<organism evidence="1 2">
    <name type="scientific">Austropuccinia psidii MF-1</name>
    <dbReference type="NCBI Taxonomy" id="1389203"/>
    <lineage>
        <taxon>Eukaryota</taxon>
        <taxon>Fungi</taxon>
        <taxon>Dikarya</taxon>
        <taxon>Basidiomycota</taxon>
        <taxon>Pucciniomycotina</taxon>
        <taxon>Pucciniomycetes</taxon>
        <taxon>Pucciniales</taxon>
        <taxon>Sphaerophragmiaceae</taxon>
        <taxon>Austropuccinia</taxon>
    </lineage>
</organism>
<proteinExistence type="predicted"/>
<accession>A0A9Q3FHT6</accession>